<evidence type="ECO:0000313" key="2">
    <source>
        <dbReference type="Proteomes" id="UP000515204"/>
    </source>
</evidence>
<dbReference type="KEGG" id="dqu:106742701"/>
<dbReference type="GeneID" id="106742701"/>
<accession>A0A6P3X0E3</accession>
<evidence type="ECO:0000313" key="3">
    <source>
        <dbReference type="RefSeq" id="XP_014471384.1"/>
    </source>
</evidence>
<sequence length="318" mass="36402">MDAPGGYGWGGIEERSGFLGISGHRRAEHRDLPRLIHFLRAPRCLPLRKIRSETSCLSVVQCNEANDIVSGIFLCNYPNVPSVPSDDWLTWLKTIYRIRSVTGRNTLFVHWLVWDKSYSGHFLKDLLTALFDITSYCQHVILVIPPRVTPADVFKREMTKIPAKCARHAKEAQYLYLSDRSRLLPKLKIRKIVEEDNDDVVPIIDGETTRLKELYGEYYISEMIRYPDGCRQLIIGEDVDGSAAGVMCLSSTIDIDLLNENFELTAYHGFRKAREDDEEPTYVAESNELPQAVFSQMSRERSPLREKYLVFAIIIIIG</sequence>
<name>A0A6P3X0E3_DINQU</name>
<feature type="domain" description="Cilia- and flagella-associated protein 61 N-terminal" evidence="1">
    <location>
        <begin position="52"/>
        <end position="272"/>
    </location>
</feature>
<reference evidence="3" key="1">
    <citation type="submission" date="2025-08" db="UniProtKB">
        <authorList>
            <consortium name="RefSeq"/>
        </authorList>
    </citation>
    <scope>IDENTIFICATION</scope>
</reference>
<dbReference type="RefSeq" id="XP_014471384.1">
    <property type="nucleotide sequence ID" value="XM_014615898.1"/>
</dbReference>
<dbReference type="AlphaFoldDB" id="A0A6P3X0E3"/>
<dbReference type="Proteomes" id="UP000515204">
    <property type="component" value="Unplaced"/>
</dbReference>
<gene>
    <name evidence="3" type="primary">LOC106742701</name>
</gene>
<dbReference type="PANTHER" id="PTHR21178">
    <property type="entry name" value="CILIA- AND FLAGELLA-ASSOCIATED PROTEIN 61"/>
    <property type="match status" value="1"/>
</dbReference>
<protein>
    <submittedName>
        <fullName evidence="3">Cilia- and flagella-associated protein 61-like</fullName>
    </submittedName>
</protein>
<dbReference type="OrthoDB" id="4348522at2759"/>
<dbReference type="Pfam" id="PF16092">
    <property type="entry name" value="CFAP61_N"/>
    <property type="match status" value="1"/>
</dbReference>
<keyword evidence="2" id="KW-1185">Reference proteome</keyword>
<dbReference type="PANTHER" id="PTHR21178:SF8">
    <property type="entry name" value="CILIA- AND FLAGELLA-ASSOCIATED PROTEIN 61"/>
    <property type="match status" value="1"/>
</dbReference>
<proteinExistence type="predicted"/>
<evidence type="ECO:0000259" key="1">
    <source>
        <dbReference type="Pfam" id="PF16092"/>
    </source>
</evidence>
<dbReference type="InterPro" id="IPR032151">
    <property type="entry name" value="CFAP61_N"/>
</dbReference>
<organism evidence="2 3">
    <name type="scientific">Dinoponera quadriceps</name>
    <name type="common">South American ant</name>
    <dbReference type="NCBI Taxonomy" id="609295"/>
    <lineage>
        <taxon>Eukaryota</taxon>
        <taxon>Metazoa</taxon>
        <taxon>Ecdysozoa</taxon>
        <taxon>Arthropoda</taxon>
        <taxon>Hexapoda</taxon>
        <taxon>Insecta</taxon>
        <taxon>Pterygota</taxon>
        <taxon>Neoptera</taxon>
        <taxon>Endopterygota</taxon>
        <taxon>Hymenoptera</taxon>
        <taxon>Apocrita</taxon>
        <taxon>Aculeata</taxon>
        <taxon>Formicoidea</taxon>
        <taxon>Formicidae</taxon>
        <taxon>Ponerinae</taxon>
        <taxon>Ponerini</taxon>
        <taxon>Dinoponera</taxon>
    </lineage>
</organism>
<dbReference type="InterPro" id="IPR038884">
    <property type="entry name" value="CFAP61"/>
</dbReference>